<reference evidence="1" key="1">
    <citation type="submission" date="2020-03" db="EMBL/GenBank/DDBJ databases">
        <authorList>
            <person name="Zhang R."/>
        </authorList>
    </citation>
    <scope>NUCLEOTIDE SEQUENCE</scope>
</reference>
<dbReference type="PANTHER" id="PTHR34287:SF2">
    <property type="match status" value="1"/>
</dbReference>
<evidence type="ECO:0000313" key="1">
    <source>
        <dbReference type="EMBL" id="NUU90849.1"/>
    </source>
</evidence>
<name>A0A6M2F5G0_9ROSI</name>
<sequence>MDISKCSSSPSLPESSSSPRRIQIVSKFVSDRLLDKFFDATEFDFDYEQSGIWSPPIRRSAFLSSPGRIFTDEGMLGKLGNVMDARRARRHNKACCNVVCCF</sequence>
<dbReference type="PANTHER" id="PTHR34287">
    <property type="entry name" value="OS06G0551500 PROTEIN-RELATED"/>
    <property type="match status" value="1"/>
</dbReference>
<proteinExistence type="predicted"/>
<dbReference type="EMBL" id="GILB01010516">
    <property type="protein sequence ID" value="NUU90849.1"/>
    <property type="molecule type" value="Transcribed_RNA"/>
</dbReference>
<dbReference type="AlphaFoldDB" id="A0A6M2F5G0"/>
<organism evidence="1">
    <name type="scientific">Populus davidiana</name>
    <dbReference type="NCBI Taxonomy" id="266767"/>
    <lineage>
        <taxon>Eukaryota</taxon>
        <taxon>Viridiplantae</taxon>
        <taxon>Streptophyta</taxon>
        <taxon>Embryophyta</taxon>
        <taxon>Tracheophyta</taxon>
        <taxon>Spermatophyta</taxon>
        <taxon>Magnoliopsida</taxon>
        <taxon>eudicotyledons</taxon>
        <taxon>Gunneridae</taxon>
        <taxon>Pentapetalae</taxon>
        <taxon>rosids</taxon>
        <taxon>fabids</taxon>
        <taxon>Malpighiales</taxon>
        <taxon>Salicaceae</taxon>
        <taxon>Saliceae</taxon>
        <taxon>Populus</taxon>
    </lineage>
</organism>
<protein>
    <submittedName>
        <fullName evidence="1">Uncharacterized protein</fullName>
    </submittedName>
</protein>
<accession>A0A6M2F5G0</accession>